<comment type="caution">
    <text evidence="4">The sequence shown here is derived from an EMBL/GenBank/DDBJ whole genome shotgun (WGS) entry which is preliminary data.</text>
</comment>
<proteinExistence type="inferred from homology"/>
<dbReference type="InterPro" id="IPR050361">
    <property type="entry name" value="MPP/UQCRC_Complex"/>
</dbReference>
<dbReference type="Proteomes" id="UP000228528">
    <property type="component" value="Unassembled WGS sequence"/>
</dbReference>
<dbReference type="InterPro" id="IPR001431">
    <property type="entry name" value="Pept_M16_Zn_BS"/>
</dbReference>
<accession>A0A2M6P2G1</accession>
<dbReference type="InterPro" id="IPR007863">
    <property type="entry name" value="Peptidase_M16_C"/>
</dbReference>
<protein>
    <recommendedName>
        <fullName evidence="6">Peptidase M16</fullName>
    </recommendedName>
</protein>
<dbReference type="Gene3D" id="3.30.830.10">
    <property type="entry name" value="Metalloenzyme, LuxS/M16 peptidase-like"/>
    <property type="match status" value="2"/>
</dbReference>
<dbReference type="InterPro" id="IPR011765">
    <property type="entry name" value="Pept_M16_N"/>
</dbReference>
<dbReference type="PANTHER" id="PTHR11851">
    <property type="entry name" value="METALLOPROTEASE"/>
    <property type="match status" value="1"/>
</dbReference>
<dbReference type="Pfam" id="PF00675">
    <property type="entry name" value="Peptidase_M16"/>
    <property type="match status" value="1"/>
</dbReference>
<evidence type="ECO:0000259" key="3">
    <source>
        <dbReference type="Pfam" id="PF05193"/>
    </source>
</evidence>
<evidence type="ECO:0000313" key="4">
    <source>
        <dbReference type="EMBL" id="PIR77877.1"/>
    </source>
</evidence>
<reference evidence="5" key="1">
    <citation type="submission" date="2017-09" db="EMBL/GenBank/DDBJ databases">
        <title>Depth-based differentiation of microbial function through sediment-hosted aquifers and enrichment of novel symbionts in the deep terrestrial subsurface.</title>
        <authorList>
            <person name="Probst A.J."/>
            <person name="Ladd B."/>
            <person name="Jarett J.K."/>
            <person name="Geller-Mcgrath D.E."/>
            <person name="Sieber C.M.K."/>
            <person name="Emerson J.B."/>
            <person name="Anantharaman K."/>
            <person name="Thomas B.C."/>
            <person name="Malmstrom R."/>
            <person name="Stieglmeier M."/>
            <person name="Klingl A."/>
            <person name="Woyke T."/>
            <person name="Ryan C.M."/>
            <person name="Banfield J.F."/>
        </authorList>
    </citation>
    <scope>NUCLEOTIDE SEQUENCE [LARGE SCALE GENOMIC DNA]</scope>
</reference>
<dbReference type="PANTHER" id="PTHR11851:SF49">
    <property type="entry name" value="MITOCHONDRIAL-PROCESSING PEPTIDASE SUBUNIT ALPHA"/>
    <property type="match status" value="1"/>
</dbReference>
<evidence type="ECO:0000256" key="1">
    <source>
        <dbReference type="ARBA" id="ARBA00007261"/>
    </source>
</evidence>
<dbReference type="EMBL" id="PFBW01000005">
    <property type="protein sequence ID" value="PIR77877.1"/>
    <property type="molecule type" value="Genomic_DNA"/>
</dbReference>
<organism evidence="4 5">
    <name type="scientific">Candidatus Magasanikbacteria bacterium CG10_big_fil_rev_8_21_14_0_10_38_6</name>
    <dbReference type="NCBI Taxonomy" id="1974647"/>
    <lineage>
        <taxon>Bacteria</taxon>
        <taxon>Candidatus Magasanikiibacteriota</taxon>
    </lineage>
</organism>
<evidence type="ECO:0000259" key="2">
    <source>
        <dbReference type="Pfam" id="PF00675"/>
    </source>
</evidence>
<dbReference type="InterPro" id="IPR011249">
    <property type="entry name" value="Metalloenz_LuxS/M16"/>
</dbReference>
<name>A0A2M6P2G1_9BACT</name>
<feature type="non-terminal residue" evidence="4">
    <location>
        <position position="319"/>
    </location>
</feature>
<dbReference type="GO" id="GO:0006508">
    <property type="term" value="P:proteolysis"/>
    <property type="evidence" value="ECO:0007669"/>
    <property type="project" value="InterPro"/>
</dbReference>
<feature type="domain" description="Peptidase M16 C-terminal" evidence="3">
    <location>
        <begin position="169"/>
        <end position="317"/>
    </location>
</feature>
<dbReference type="SUPFAM" id="SSF63411">
    <property type="entry name" value="LuxS/MPP-like metallohydrolase"/>
    <property type="match status" value="2"/>
</dbReference>
<gene>
    <name evidence="4" type="ORF">COU30_00100</name>
</gene>
<evidence type="ECO:0008006" key="6">
    <source>
        <dbReference type="Google" id="ProtNLM"/>
    </source>
</evidence>
<dbReference type="AlphaFoldDB" id="A0A2M6P2G1"/>
<dbReference type="Pfam" id="PF05193">
    <property type="entry name" value="Peptidase_M16_C"/>
    <property type="match status" value="1"/>
</dbReference>
<dbReference type="PROSITE" id="PS00143">
    <property type="entry name" value="INSULINASE"/>
    <property type="match status" value="1"/>
</dbReference>
<sequence>MNKFKVRILKNGIPLYLIPLKEAKTATIMFMFKTGSKYENRKNSGISHFLEHMFFKGTKKRPDTATISSELDSLGSEFNAFTGKEYTGYFVKTVASKVRPAMKILGDMLLNSLFDEKEIEREKGVIVEELNMYEDNPLMHIEDVFESCLYGDTPAGWDTIGTKETIRSFKRQDFIDYFKAQYGTKGLSIILAGKISTADISVLEKIALEFKDNVWRDKLKVKESQTKPAIKSVFKATDQIALSLGVRTVAIGHPDELKLKMLALVLGGSMSSRLFIRLRERNGLAYFVKTMTEFYSDSGYLTTQAGVPIDKVKEAVRII</sequence>
<dbReference type="GO" id="GO:0004222">
    <property type="term" value="F:metalloendopeptidase activity"/>
    <property type="evidence" value="ECO:0007669"/>
    <property type="project" value="InterPro"/>
</dbReference>
<comment type="similarity">
    <text evidence="1">Belongs to the peptidase M16 family.</text>
</comment>
<dbReference type="GO" id="GO:0046872">
    <property type="term" value="F:metal ion binding"/>
    <property type="evidence" value="ECO:0007669"/>
    <property type="project" value="InterPro"/>
</dbReference>
<evidence type="ECO:0000313" key="5">
    <source>
        <dbReference type="Proteomes" id="UP000228528"/>
    </source>
</evidence>
<feature type="domain" description="Peptidase M16 N-terminal" evidence="2">
    <location>
        <begin position="22"/>
        <end position="162"/>
    </location>
</feature>